<protein>
    <submittedName>
        <fullName evidence="2">DUF4169 family protein</fullName>
    </submittedName>
</protein>
<reference evidence="2 3" key="1">
    <citation type="submission" date="2018-09" db="EMBL/GenBank/DDBJ databases">
        <title>Marinorhizobium profundi gen. nov., sp. nov., isolated from a deep-sea sediment sample from the New Britain Trench and proposal of Marinorhizobiaceae fam. nov. in the order Rhizobiales of the class Alphaproteobacteria.</title>
        <authorList>
            <person name="Cao J."/>
        </authorList>
    </citation>
    <scope>NUCLEOTIDE SEQUENCE [LARGE SCALE GENOMIC DNA]</scope>
    <source>
        <strain evidence="2 3">WS11</strain>
    </source>
</reference>
<dbReference type="AlphaFoldDB" id="A0A3Q8XN02"/>
<evidence type="ECO:0000313" key="2">
    <source>
        <dbReference type="EMBL" id="AZN71311.1"/>
    </source>
</evidence>
<gene>
    <name evidence="2" type="ORF">D5400_08550</name>
</gene>
<dbReference type="Pfam" id="PF13770">
    <property type="entry name" value="DUF4169"/>
    <property type="match status" value="1"/>
</dbReference>
<proteinExistence type="predicted"/>
<accession>A0A3Q8XN02</accession>
<organism evidence="2 3">
    <name type="scientific">Georhizobium profundi</name>
    <dbReference type="NCBI Taxonomy" id="2341112"/>
    <lineage>
        <taxon>Bacteria</taxon>
        <taxon>Pseudomonadati</taxon>
        <taxon>Pseudomonadota</taxon>
        <taxon>Alphaproteobacteria</taxon>
        <taxon>Hyphomicrobiales</taxon>
        <taxon>Rhizobiaceae</taxon>
        <taxon>Georhizobium</taxon>
    </lineage>
</organism>
<feature type="compositionally biased region" description="Basic and acidic residues" evidence="1">
    <location>
        <begin position="48"/>
        <end position="69"/>
    </location>
</feature>
<keyword evidence="3" id="KW-1185">Reference proteome</keyword>
<dbReference type="OrthoDB" id="7173889at2"/>
<dbReference type="EMBL" id="CP032509">
    <property type="protein sequence ID" value="AZN71311.1"/>
    <property type="molecule type" value="Genomic_DNA"/>
</dbReference>
<feature type="region of interest" description="Disordered" evidence="1">
    <location>
        <begin position="1"/>
        <end position="69"/>
    </location>
</feature>
<sequence length="69" mass="7870">MSGDIVNLRQARKRRKRAEDESRAAQNRITFGRTKSEKQATSALNTLVDRRLEAGRRETTEPVKLDDGN</sequence>
<evidence type="ECO:0000256" key="1">
    <source>
        <dbReference type="SAM" id="MobiDB-lite"/>
    </source>
</evidence>
<dbReference type="RefSeq" id="WP_126009516.1">
    <property type="nucleotide sequence ID" value="NZ_CP032509.1"/>
</dbReference>
<evidence type="ECO:0000313" key="3">
    <source>
        <dbReference type="Proteomes" id="UP000268192"/>
    </source>
</evidence>
<dbReference type="KEGG" id="abaw:D5400_08550"/>
<dbReference type="Proteomes" id="UP000268192">
    <property type="component" value="Chromosome"/>
</dbReference>
<dbReference type="InterPro" id="IPR025227">
    <property type="entry name" value="DUF4169"/>
</dbReference>
<name>A0A3Q8XN02_9HYPH</name>